<dbReference type="STRING" id="1188319.OYT1_00384"/>
<proteinExistence type="inferred from homology"/>
<dbReference type="Pfam" id="PF02465">
    <property type="entry name" value="FliD_N"/>
    <property type="match status" value="1"/>
</dbReference>
<evidence type="ECO:0000256" key="2">
    <source>
        <dbReference type="ARBA" id="ARBA00011255"/>
    </source>
</evidence>
<evidence type="ECO:0000313" key="8">
    <source>
        <dbReference type="EMBL" id="BBE49941.1"/>
    </source>
</evidence>
<evidence type="ECO:0000256" key="3">
    <source>
        <dbReference type="ARBA" id="ARBA00023054"/>
    </source>
</evidence>
<evidence type="ECO:0000259" key="6">
    <source>
        <dbReference type="Pfam" id="PF02465"/>
    </source>
</evidence>
<comment type="subunit">
    <text evidence="2 5">Homopentamer.</text>
</comment>
<dbReference type="AlphaFoldDB" id="A0A2Z6G8X6"/>
<dbReference type="EMBL" id="AP018738">
    <property type="protein sequence ID" value="BBE49941.1"/>
    <property type="molecule type" value="Genomic_DNA"/>
</dbReference>
<accession>A0A2Z6G8X6</accession>
<keyword evidence="4 5" id="KW-0975">Bacterial flagellum</keyword>
<feature type="domain" description="Flagellar hook-associated protein 2 C-terminal" evidence="7">
    <location>
        <begin position="241"/>
        <end position="647"/>
    </location>
</feature>
<dbReference type="InterPro" id="IPR003481">
    <property type="entry name" value="FliD_N"/>
</dbReference>
<keyword evidence="8" id="KW-0282">Flagellum</keyword>
<dbReference type="GO" id="GO:0009424">
    <property type="term" value="C:bacterial-type flagellum hook"/>
    <property type="evidence" value="ECO:0007669"/>
    <property type="project" value="UniProtKB-UniRule"/>
</dbReference>
<dbReference type="GO" id="GO:0009421">
    <property type="term" value="C:bacterial-type flagellum filament cap"/>
    <property type="evidence" value="ECO:0007669"/>
    <property type="project" value="InterPro"/>
</dbReference>
<evidence type="ECO:0000256" key="1">
    <source>
        <dbReference type="ARBA" id="ARBA00009764"/>
    </source>
</evidence>
<dbReference type="KEGG" id="fam:OYT1_ch0368"/>
<keyword evidence="8" id="KW-0969">Cilium</keyword>
<dbReference type="InterPro" id="IPR040026">
    <property type="entry name" value="FliD"/>
</dbReference>
<keyword evidence="5" id="KW-0964">Secreted</keyword>
<name>A0A2Z6G8X6_9PROT</name>
<dbReference type="Proteomes" id="UP000033070">
    <property type="component" value="Chromosome"/>
</dbReference>
<reference evidence="8 9" key="1">
    <citation type="submission" date="2018-06" db="EMBL/GenBank/DDBJ databases">
        <title>OYT1 Genome Sequencing.</title>
        <authorList>
            <person name="Kato S."/>
            <person name="Itoh T."/>
            <person name="Ohkuma M."/>
        </authorList>
    </citation>
    <scope>NUCLEOTIDE SEQUENCE [LARGE SCALE GENOMIC DNA]</scope>
    <source>
        <strain evidence="8 9">OYT1</strain>
    </source>
</reference>
<evidence type="ECO:0000313" key="9">
    <source>
        <dbReference type="Proteomes" id="UP000033070"/>
    </source>
</evidence>
<dbReference type="PANTHER" id="PTHR30288:SF0">
    <property type="entry name" value="FLAGELLAR HOOK-ASSOCIATED PROTEIN 2"/>
    <property type="match status" value="1"/>
</dbReference>
<keyword evidence="8" id="KW-0966">Cell projection</keyword>
<feature type="domain" description="Flagellar hook-associated protein 2 N-terminal" evidence="6">
    <location>
        <begin position="13"/>
        <end position="107"/>
    </location>
</feature>
<dbReference type="GO" id="GO:0005576">
    <property type="term" value="C:extracellular region"/>
    <property type="evidence" value="ECO:0007669"/>
    <property type="project" value="UniProtKB-SubCell"/>
</dbReference>
<evidence type="ECO:0000256" key="5">
    <source>
        <dbReference type="RuleBase" id="RU362066"/>
    </source>
</evidence>
<evidence type="ECO:0000256" key="4">
    <source>
        <dbReference type="ARBA" id="ARBA00023143"/>
    </source>
</evidence>
<sequence length="660" mass="65351">MATTTSITSGGMIDVNGLVTSLMGVERRPVTLLTAKQTSYQAKLSAMGNIKSAVSAFQTTVGSMASASSFQTTSATSGDTSVFSATAGSSSTLGSYSVEITKIAQAQKLATAGQLSTTTAIGNGTLTFDFGSISGGTFDSVTGKYTGASFTNSGASSGTVTIDATNNSLQGIRDAINTAKIGVTASIVNDGSGTPYRLALSSNNMGSSNSVKISVAGDAGLSSLLAHDPAGTQSLAETATAQNALFKVDGISISKSSNIITDAIAGVTLTLKKPSTSPVSLDVATDNSAATKSVQGFVDAFNTLNKSLSSALASGVVGSTAPLHGDALIRSLQSQIRSVLSTPLSNNGSTVNTLSQIGVSFQPDGSLALNSTKLSAAISSNAKDVASIFAASGSATDSLVSFSSGSVSTKPGSYAVSISQLATQGSLTGSAAAGTTITAGANDTIDLTVNGVASSITLSAGTYTATSLAAEVQAKINGVSALSAAGVSVGVGQASGVISITSNTYGSSSSVSVTGGNGASNLLGATPTSTSGLNVEGSIDGTSIIGSGRSLVSTTGNSNGLSLTISGGALGSRGTVSYSQGYAYQLNQIATTALASNGSLTSRTDGLTNSVRDIGKQIDSMNVRMTVIEARLRKQYSSLDAMLGKMSTTSSYLSQQLSKL</sequence>
<comment type="function">
    <text evidence="5">Required for morphogenesis and for the elongation of the flagellar filament by facilitating polymerization of the flagellin monomers at the tip of growing filament. Forms a capping structure, which prevents flagellin subunits (transported through the central channel of the flagellum) from leaking out without polymerization at the distal end.</text>
</comment>
<dbReference type="Pfam" id="PF07195">
    <property type="entry name" value="FliD_C"/>
    <property type="match status" value="1"/>
</dbReference>
<evidence type="ECO:0000259" key="7">
    <source>
        <dbReference type="Pfam" id="PF07195"/>
    </source>
</evidence>
<keyword evidence="3" id="KW-0175">Coiled coil</keyword>
<dbReference type="GO" id="GO:0007155">
    <property type="term" value="P:cell adhesion"/>
    <property type="evidence" value="ECO:0007669"/>
    <property type="project" value="InterPro"/>
</dbReference>
<organism evidence="8 9">
    <name type="scientific">Ferriphaselus amnicola</name>
    <dbReference type="NCBI Taxonomy" id="1188319"/>
    <lineage>
        <taxon>Bacteria</taxon>
        <taxon>Pseudomonadati</taxon>
        <taxon>Pseudomonadota</taxon>
        <taxon>Betaproteobacteria</taxon>
        <taxon>Nitrosomonadales</taxon>
        <taxon>Gallionellaceae</taxon>
        <taxon>Ferriphaselus</taxon>
    </lineage>
</organism>
<dbReference type="InterPro" id="IPR010809">
    <property type="entry name" value="FliD_C"/>
</dbReference>
<keyword evidence="9" id="KW-1185">Reference proteome</keyword>
<protein>
    <recommendedName>
        <fullName evidence="5">Flagellar hook-associated protein 2</fullName>
        <shortName evidence="5">HAP2</shortName>
    </recommendedName>
    <alternativeName>
        <fullName evidence="5">Flagellar cap protein</fullName>
    </alternativeName>
</protein>
<dbReference type="OrthoDB" id="9810816at2"/>
<gene>
    <name evidence="8" type="ORF">OYT1_ch0368</name>
</gene>
<comment type="subcellular location">
    <subcellularLocation>
        <location evidence="5">Secreted</location>
    </subcellularLocation>
    <subcellularLocation>
        <location evidence="5">Bacterial flagellum</location>
    </subcellularLocation>
</comment>
<dbReference type="GO" id="GO:0071973">
    <property type="term" value="P:bacterial-type flagellum-dependent cell motility"/>
    <property type="evidence" value="ECO:0007669"/>
    <property type="project" value="TreeGrafter"/>
</dbReference>
<comment type="similarity">
    <text evidence="1 5">Belongs to the FliD family.</text>
</comment>
<dbReference type="PANTHER" id="PTHR30288">
    <property type="entry name" value="FLAGELLAR CAP/ASSEMBLY PROTEIN FLID"/>
    <property type="match status" value="1"/>
</dbReference>